<comment type="caution">
    <text evidence="1">The sequence shown here is derived from an EMBL/GenBank/DDBJ whole genome shotgun (WGS) entry which is preliminary data.</text>
</comment>
<dbReference type="AlphaFoldDB" id="A0AAX2F3E6"/>
<sequence length="326" mass="38312">MLSQSSPSLLTMLKSCEAFFVYTHLNIVNLIPFTKRFESSENLVDLLESRGLQICDRNKAIQYLDNIGYYRLSAYMYPLLKMPKTAHLYKKGSSFKKVMMLYRFDKKLRLLMFNEIEKIEIAIRRAVMQITADMTGNPFWLTDFSYFLDGFKFNETMRAISKEYSKSKEEFILHFKRTYSEPYPPSWILGELLTVGNVNAIYRNIKQNRIRKRIAKRFGLPINVFESWLTVIAVTRNACGHHSRVWNKKNAIQPAIPISPAGEWITLPTDSMRAYFDLCIIKYFLNVISPNNDMQSKLTWLFIRFPEIDLKALGFPQGWKTEPLWR</sequence>
<evidence type="ECO:0000313" key="2">
    <source>
        <dbReference type="Proteomes" id="UP000184105"/>
    </source>
</evidence>
<protein>
    <submittedName>
        <fullName evidence="1">Abortive infection bacteriophage resistance protein</fullName>
    </submittedName>
</protein>
<dbReference type="EMBL" id="FQWA01000011">
    <property type="protein sequence ID" value="SHF81076.1"/>
    <property type="molecule type" value="Genomic_DNA"/>
</dbReference>
<dbReference type="Proteomes" id="UP000184105">
    <property type="component" value="Unassembled WGS sequence"/>
</dbReference>
<dbReference type="Pfam" id="PF07751">
    <property type="entry name" value="Abi_2"/>
    <property type="match status" value="1"/>
</dbReference>
<accession>A0AAX2F3E6</accession>
<dbReference type="InterPro" id="IPR011664">
    <property type="entry name" value="Abi_system_AbiD/AbiF-like"/>
</dbReference>
<gene>
    <name evidence="1" type="ORF">SAMN05444364_11110</name>
</gene>
<reference evidence="1 2" key="1">
    <citation type="submission" date="2016-11" db="EMBL/GenBank/DDBJ databases">
        <authorList>
            <person name="Varghese N."/>
            <person name="Submissions S."/>
        </authorList>
    </citation>
    <scope>NUCLEOTIDE SEQUENCE [LARGE SCALE GENOMIC DNA]</scope>
    <source>
        <strain evidence="1 2">DSM 22613</strain>
    </source>
</reference>
<organism evidence="1 2">
    <name type="scientific">Prevotella scopos JCM 17725</name>
    <dbReference type="NCBI Taxonomy" id="1236518"/>
    <lineage>
        <taxon>Bacteria</taxon>
        <taxon>Pseudomonadati</taxon>
        <taxon>Bacteroidota</taxon>
        <taxon>Bacteroidia</taxon>
        <taxon>Bacteroidales</taxon>
        <taxon>Prevotellaceae</taxon>
        <taxon>Prevotella</taxon>
    </lineage>
</organism>
<evidence type="ECO:0000313" key="1">
    <source>
        <dbReference type="EMBL" id="SHF81076.1"/>
    </source>
</evidence>
<name>A0AAX2F3E6_9BACT</name>
<proteinExistence type="predicted"/>
<keyword evidence="2" id="KW-1185">Reference proteome</keyword>